<comment type="caution">
    <text evidence="1">The sequence shown here is derived from an EMBL/GenBank/DDBJ whole genome shotgun (WGS) entry which is preliminary data.</text>
</comment>
<protein>
    <submittedName>
        <fullName evidence="1">Uncharacterized protein</fullName>
    </submittedName>
</protein>
<name>A0ABC8T7G7_9AQUA</name>
<evidence type="ECO:0000313" key="2">
    <source>
        <dbReference type="Proteomes" id="UP001642360"/>
    </source>
</evidence>
<proteinExistence type="predicted"/>
<organism evidence="1 2">
    <name type="scientific">Ilex paraguariensis</name>
    <name type="common">yerba mate</name>
    <dbReference type="NCBI Taxonomy" id="185542"/>
    <lineage>
        <taxon>Eukaryota</taxon>
        <taxon>Viridiplantae</taxon>
        <taxon>Streptophyta</taxon>
        <taxon>Embryophyta</taxon>
        <taxon>Tracheophyta</taxon>
        <taxon>Spermatophyta</taxon>
        <taxon>Magnoliopsida</taxon>
        <taxon>eudicotyledons</taxon>
        <taxon>Gunneridae</taxon>
        <taxon>Pentapetalae</taxon>
        <taxon>asterids</taxon>
        <taxon>campanulids</taxon>
        <taxon>Aquifoliales</taxon>
        <taxon>Aquifoliaceae</taxon>
        <taxon>Ilex</taxon>
    </lineage>
</organism>
<dbReference type="AlphaFoldDB" id="A0ABC8T7G7"/>
<dbReference type="Proteomes" id="UP001642360">
    <property type="component" value="Unassembled WGS sequence"/>
</dbReference>
<gene>
    <name evidence="1" type="ORF">ILEXP_LOCUS34524</name>
</gene>
<evidence type="ECO:0000313" key="1">
    <source>
        <dbReference type="EMBL" id="CAK9165349.1"/>
    </source>
</evidence>
<keyword evidence="2" id="KW-1185">Reference proteome</keyword>
<sequence length="117" mass="12939">MQVQNRAFDLFILSNTQAKDALLLTVDSTTTPSLTYVPCQLSRQDLIKLLPEFGSLVSPFCPYLHSTTCPVFPTEINLVEPLPIAGFSSNSTPVYQGWDADGPYSLQPRGFTAYYIS</sequence>
<dbReference type="EMBL" id="CAUOFW020004380">
    <property type="protein sequence ID" value="CAK9165349.1"/>
    <property type="molecule type" value="Genomic_DNA"/>
</dbReference>
<reference evidence="1 2" key="1">
    <citation type="submission" date="2024-02" db="EMBL/GenBank/DDBJ databases">
        <authorList>
            <person name="Vignale AGUSTIN F."/>
            <person name="Sosa J E."/>
            <person name="Modenutti C."/>
        </authorList>
    </citation>
    <scope>NUCLEOTIDE SEQUENCE [LARGE SCALE GENOMIC DNA]</scope>
</reference>
<accession>A0ABC8T7G7</accession>